<keyword evidence="6 9" id="KW-0863">Zinc-finger</keyword>
<organism evidence="12 13">
    <name type="scientific">Hevea brasiliensis</name>
    <name type="common">Para rubber tree</name>
    <name type="synonym">Siphonia brasiliensis</name>
    <dbReference type="NCBI Taxonomy" id="3981"/>
    <lineage>
        <taxon>Eukaryota</taxon>
        <taxon>Viridiplantae</taxon>
        <taxon>Streptophyta</taxon>
        <taxon>Embryophyta</taxon>
        <taxon>Tracheophyta</taxon>
        <taxon>Spermatophyta</taxon>
        <taxon>Magnoliopsida</taxon>
        <taxon>eudicotyledons</taxon>
        <taxon>Gunneridae</taxon>
        <taxon>Pentapetalae</taxon>
        <taxon>rosids</taxon>
        <taxon>fabids</taxon>
        <taxon>Malpighiales</taxon>
        <taxon>Euphorbiaceae</taxon>
        <taxon>Crotonoideae</taxon>
        <taxon>Micrandreae</taxon>
        <taxon>Hevea</taxon>
    </lineage>
</organism>
<dbReference type="PROSITE" id="PS00518">
    <property type="entry name" value="ZF_RING_1"/>
    <property type="match status" value="1"/>
</dbReference>
<feature type="domain" description="RING-type" evidence="10">
    <location>
        <begin position="247"/>
        <end position="296"/>
    </location>
</feature>
<comment type="catalytic activity">
    <reaction evidence="1">
        <text>S-ubiquitinyl-[E2 ubiquitin-conjugating enzyme]-L-cysteine + [acceptor protein]-L-lysine = [E2 ubiquitin-conjugating enzyme]-L-cysteine + N(6)-ubiquitinyl-[acceptor protein]-L-lysine.</text>
        <dbReference type="EC" id="2.3.2.27"/>
    </reaction>
</comment>
<dbReference type="PANTHER" id="PTHR46764:SF1">
    <property type="entry name" value="E3 UBIQUITIN-PROTEIN LIGASE NLA"/>
    <property type="match status" value="1"/>
</dbReference>
<accession>A0A6A6MRS2</accession>
<dbReference type="SMART" id="SM00184">
    <property type="entry name" value="RING"/>
    <property type="match status" value="1"/>
</dbReference>
<dbReference type="InterPro" id="IPR001841">
    <property type="entry name" value="Znf_RING"/>
</dbReference>
<dbReference type="EMBL" id="JAAGAX010000005">
    <property type="protein sequence ID" value="KAF2314996.1"/>
    <property type="molecule type" value="Genomic_DNA"/>
</dbReference>
<dbReference type="Proteomes" id="UP000467840">
    <property type="component" value="Chromosome 15"/>
</dbReference>
<evidence type="ECO:0000256" key="7">
    <source>
        <dbReference type="ARBA" id="ARBA00022786"/>
    </source>
</evidence>
<evidence type="ECO:0000256" key="5">
    <source>
        <dbReference type="ARBA" id="ARBA00022723"/>
    </source>
</evidence>
<keyword evidence="7" id="KW-0833">Ubl conjugation pathway</keyword>
<dbReference type="AlphaFoldDB" id="A0A6A6MRS2"/>
<dbReference type="GO" id="GO:0061630">
    <property type="term" value="F:ubiquitin protein ligase activity"/>
    <property type="evidence" value="ECO:0007669"/>
    <property type="project" value="UniProtKB-EC"/>
</dbReference>
<name>A0A6A6MRS2_HEVBR</name>
<dbReference type="PROSITE" id="PS51382">
    <property type="entry name" value="SPX"/>
    <property type="match status" value="1"/>
</dbReference>
<evidence type="ECO:0000259" key="10">
    <source>
        <dbReference type="PROSITE" id="PS50089"/>
    </source>
</evidence>
<dbReference type="InterPro" id="IPR013083">
    <property type="entry name" value="Znf_RING/FYVE/PHD"/>
</dbReference>
<evidence type="ECO:0000256" key="3">
    <source>
        <dbReference type="ARBA" id="ARBA00012483"/>
    </source>
</evidence>
<dbReference type="GO" id="GO:0016567">
    <property type="term" value="P:protein ubiquitination"/>
    <property type="evidence" value="ECO:0007669"/>
    <property type="project" value="UniProtKB-UniPathway"/>
</dbReference>
<dbReference type="InterPro" id="IPR017907">
    <property type="entry name" value="Znf_RING_CS"/>
</dbReference>
<evidence type="ECO:0000256" key="9">
    <source>
        <dbReference type="PROSITE-ProRule" id="PRU00175"/>
    </source>
</evidence>
<evidence type="ECO:0000256" key="8">
    <source>
        <dbReference type="ARBA" id="ARBA00022833"/>
    </source>
</evidence>
<evidence type="ECO:0000256" key="6">
    <source>
        <dbReference type="ARBA" id="ARBA00022771"/>
    </source>
</evidence>
<dbReference type="InterPro" id="IPR033326">
    <property type="entry name" value="BAH1"/>
</dbReference>
<evidence type="ECO:0000313" key="13">
    <source>
        <dbReference type="Proteomes" id="UP000467840"/>
    </source>
</evidence>
<keyword evidence="13" id="KW-1185">Reference proteome</keyword>
<protein>
    <recommendedName>
        <fullName evidence="3">RING-type E3 ubiquitin transferase</fullName>
        <ecNumber evidence="3">2.3.2.27</ecNumber>
    </recommendedName>
</protein>
<comment type="pathway">
    <text evidence="2">Protein modification; protein ubiquitination.</text>
</comment>
<proteinExistence type="predicted"/>
<evidence type="ECO:0000256" key="2">
    <source>
        <dbReference type="ARBA" id="ARBA00004906"/>
    </source>
</evidence>
<dbReference type="SUPFAM" id="SSF57850">
    <property type="entry name" value="RING/U-box"/>
    <property type="match status" value="1"/>
</dbReference>
<dbReference type="Gene3D" id="3.30.40.10">
    <property type="entry name" value="Zinc/RING finger domain, C3HC4 (zinc finger)"/>
    <property type="match status" value="1"/>
</dbReference>
<evidence type="ECO:0000256" key="1">
    <source>
        <dbReference type="ARBA" id="ARBA00000900"/>
    </source>
</evidence>
<dbReference type="EC" id="2.3.2.27" evidence="3"/>
<dbReference type="Pfam" id="PF00097">
    <property type="entry name" value="zf-C3HC4"/>
    <property type="match status" value="1"/>
</dbReference>
<dbReference type="UniPathway" id="UPA00143"/>
<gene>
    <name evidence="12" type="ORF">GH714_037482</name>
</gene>
<reference evidence="12 13" key="1">
    <citation type="journal article" date="2020" name="Mol. Plant">
        <title>The Chromosome-Based Rubber Tree Genome Provides New Insights into Spurge Genome Evolution and Rubber Biosynthesis.</title>
        <authorList>
            <person name="Liu J."/>
            <person name="Shi C."/>
            <person name="Shi C.C."/>
            <person name="Li W."/>
            <person name="Zhang Q.J."/>
            <person name="Zhang Y."/>
            <person name="Li K."/>
            <person name="Lu H.F."/>
            <person name="Shi C."/>
            <person name="Zhu S.T."/>
            <person name="Xiao Z.Y."/>
            <person name="Nan H."/>
            <person name="Yue Y."/>
            <person name="Zhu X.G."/>
            <person name="Wu Y."/>
            <person name="Hong X.N."/>
            <person name="Fan G.Y."/>
            <person name="Tong Y."/>
            <person name="Zhang D."/>
            <person name="Mao C.L."/>
            <person name="Liu Y.L."/>
            <person name="Hao S.J."/>
            <person name="Liu W.Q."/>
            <person name="Lv M.Q."/>
            <person name="Zhang H.B."/>
            <person name="Liu Y."/>
            <person name="Hu-Tang G.R."/>
            <person name="Wang J.P."/>
            <person name="Wang J.H."/>
            <person name="Sun Y.H."/>
            <person name="Ni S.B."/>
            <person name="Chen W.B."/>
            <person name="Zhang X.C."/>
            <person name="Jiao Y.N."/>
            <person name="Eichler E.E."/>
            <person name="Li G.H."/>
            <person name="Liu X."/>
            <person name="Gao L.Z."/>
        </authorList>
    </citation>
    <scope>NUCLEOTIDE SEQUENCE [LARGE SCALE GENOMIC DNA]</scope>
    <source>
        <strain evidence="13">cv. GT1</strain>
        <tissue evidence="12">Leaf</tissue>
    </source>
</reference>
<dbReference type="PROSITE" id="PS50089">
    <property type="entry name" value="ZF_RING_2"/>
    <property type="match status" value="1"/>
</dbReference>
<dbReference type="InterPro" id="IPR018957">
    <property type="entry name" value="Znf_C3HC4_RING-type"/>
</dbReference>
<feature type="domain" description="SPX" evidence="11">
    <location>
        <begin position="1"/>
        <end position="176"/>
    </location>
</feature>
<sequence length="351" mass="40194">MKFCKKYQEYMRGQQKELPGVGLKKLKKILKKCRRDFESHQELDGALLLPITVLINVQNLIQVPIRLFSLIQGFLSGNLEFIVCDGTFFSSLLKEMSAVVGCFSERAQKLLELHLASGFQKYFIWFKGKLQGNHVALMQEGKDLVTYALINAIAVRKILKKYDKIHYSNQGQAFRSQAQSMHIEILQSPWLCELMALHINLRKTKINSKNKVPALFEGCSLTFDDDDKPSLSCELFDSIKLDIDLTCSICLETVFDPVSLACGHIFCYMCACSAASVTIVDGLKAAEPKEKCPLCRETGVYEGAVHLEELNILLRQSCREYWEQRLQSERVERIRQAKQHWEYQCRVFMGV</sequence>
<dbReference type="PANTHER" id="PTHR46764">
    <property type="entry name" value="E3 UBIQUITIN-PROTEIN LIGASE BAH1"/>
    <property type="match status" value="1"/>
</dbReference>
<evidence type="ECO:0000313" key="12">
    <source>
        <dbReference type="EMBL" id="KAF2314996.1"/>
    </source>
</evidence>
<dbReference type="CDD" id="cd23127">
    <property type="entry name" value="RING-HC_BAH1-like"/>
    <property type="match status" value="1"/>
</dbReference>
<evidence type="ECO:0000256" key="4">
    <source>
        <dbReference type="ARBA" id="ARBA00022679"/>
    </source>
</evidence>
<dbReference type="GO" id="GO:0008270">
    <property type="term" value="F:zinc ion binding"/>
    <property type="evidence" value="ECO:0007669"/>
    <property type="project" value="UniProtKB-KW"/>
</dbReference>
<keyword evidence="5" id="KW-0479">Metal-binding</keyword>
<dbReference type="InterPro" id="IPR004331">
    <property type="entry name" value="SPX_dom"/>
</dbReference>
<comment type="caution">
    <text evidence="12">The sequence shown here is derived from an EMBL/GenBank/DDBJ whole genome shotgun (WGS) entry which is preliminary data.</text>
</comment>
<keyword evidence="8" id="KW-0862">Zinc</keyword>
<evidence type="ECO:0000259" key="11">
    <source>
        <dbReference type="PROSITE" id="PS51382"/>
    </source>
</evidence>
<keyword evidence="4" id="KW-0808">Transferase</keyword>